<dbReference type="SUPFAM" id="SSF52518">
    <property type="entry name" value="Thiamin diphosphate-binding fold (THDP-binding)"/>
    <property type="match status" value="1"/>
</dbReference>
<dbReference type="Pfam" id="PF01855">
    <property type="entry name" value="POR_N"/>
    <property type="match status" value="1"/>
</dbReference>
<proteinExistence type="predicted"/>
<dbReference type="SUPFAM" id="SSF52922">
    <property type="entry name" value="TK C-terminal domain-like"/>
    <property type="match status" value="1"/>
</dbReference>
<dbReference type="GO" id="GO:0016903">
    <property type="term" value="F:oxidoreductase activity, acting on the aldehyde or oxo group of donors"/>
    <property type="evidence" value="ECO:0007669"/>
    <property type="project" value="InterPro"/>
</dbReference>
<dbReference type="InterPro" id="IPR002880">
    <property type="entry name" value="Pyrv_Fd/Flavodoxin_OxRdtase_N"/>
</dbReference>
<organism evidence="4 5">
    <name type="scientific">Candidatus Kaiserbacteria bacterium RIFCSPHIGHO2_01_FULL_54_36b</name>
    <dbReference type="NCBI Taxonomy" id="1798483"/>
    <lineage>
        <taxon>Bacteria</taxon>
        <taxon>Candidatus Kaiseribacteriota</taxon>
    </lineage>
</organism>
<dbReference type="SUPFAM" id="SSF53323">
    <property type="entry name" value="Pyruvate-ferredoxin oxidoreductase, PFOR, domain III"/>
    <property type="match status" value="1"/>
</dbReference>
<dbReference type="InterPro" id="IPR022367">
    <property type="entry name" value="2-oxoacid/accept_OxRdtase_asu"/>
</dbReference>
<keyword evidence="1" id="KW-0560">Oxidoreductase</keyword>
<dbReference type="Gene3D" id="3.40.50.920">
    <property type="match status" value="1"/>
</dbReference>
<dbReference type="InterPro" id="IPR019752">
    <property type="entry name" value="Pyrv/ketoisovalerate_OxRed_cat"/>
</dbReference>
<reference evidence="4 5" key="1">
    <citation type="journal article" date="2016" name="Nat. Commun.">
        <title>Thousands of microbial genomes shed light on interconnected biogeochemical processes in an aquifer system.</title>
        <authorList>
            <person name="Anantharaman K."/>
            <person name="Brown C.T."/>
            <person name="Hug L.A."/>
            <person name="Sharon I."/>
            <person name="Castelle C.J."/>
            <person name="Probst A.J."/>
            <person name="Thomas B.C."/>
            <person name="Singh A."/>
            <person name="Wilkins M.J."/>
            <person name="Karaoz U."/>
            <person name="Brodie E.L."/>
            <person name="Williams K.H."/>
            <person name="Hubbard S.S."/>
            <person name="Banfield J.F."/>
        </authorList>
    </citation>
    <scope>NUCLEOTIDE SEQUENCE [LARGE SCALE GENOMIC DNA]</scope>
</reference>
<name>A0A1F6CL25_9BACT</name>
<dbReference type="PANTHER" id="PTHR32154:SF20">
    <property type="entry name" value="2-OXOGLUTARATE OXIDOREDUCTASE SUBUNIT KORA"/>
    <property type="match status" value="1"/>
</dbReference>
<sequence length="560" mass="60507">MDDLAIVIGGQAGQGIKSIEHLLTHILKRQGYHVFASKEYMSRIRGGVNTTQIRVTTSAVGAAVDRIDLLLPLHGSVLAHCAARISPDTIVIGDTTQMECRQCVPVPLKQVATEIGESVYANTVAAGVVLGLLQIDHRVAHDYVRQFFARKGADVVAKNITALEKGTKIGEQIAYAEDIAIHIAQRGTVRDDIFLSGSEAVALGALAAGCNFISSYPMSPSTDILTFLAQYGKECGVVVDQASDEIGAMNMTLGAWYAGARAMVTTSGGGFALMEEAVSLAGMTETPCVIHLAQRPGPATGLPTRMEQADLNLALYAGHGEFPRAIFAPGTAEQAYHLTHRAFETADAFQIPAFVLTDQFFLDALSVIPPEALPHLKNTKHITETAADYKRYAIMNDGISPRGIPGYGSGFVRVDSDEHGEEGRITESFTVRRAMVEKRLHNKLPCLRASSIVPEYIGAKDAPTIIVCWGSTYHVVREALVESGRPDCAMLHIAQVYPLHESVAALCANAKKIAVVENNATGQFADLLLRETGIRAHQRILKYDGLPFFVEELTDQFKKL</sequence>
<dbReference type="GO" id="GO:0006979">
    <property type="term" value="P:response to oxidative stress"/>
    <property type="evidence" value="ECO:0007669"/>
    <property type="project" value="TreeGrafter"/>
</dbReference>
<dbReference type="NCBIfam" id="TIGR03710">
    <property type="entry name" value="OAFO_sf"/>
    <property type="match status" value="1"/>
</dbReference>
<evidence type="ECO:0000259" key="3">
    <source>
        <dbReference type="Pfam" id="PF01855"/>
    </source>
</evidence>
<dbReference type="PANTHER" id="PTHR32154">
    <property type="entry name" value="PYRUVATE-FLAVODOXIN OXIDOREDUCTASE-RELATED"/>
    <property type="match status" value="1"/>
</dbReference>
<dbReference type="AlphaFoldDB" id="A0A1F6CL25"/>
<evidence type="ECO:0000313" key="4">
    <source>
        <dbReference type="EMBL" id="OGG49737.1"/>
    </source>
</evidence>
<dbReference type="InterPro" id="IPR050722">
    <property type="entry name" value="Pyruvate:ferred/Flavod_OxRd"/>
</dbReference>
<gene>
    <name evidence="4" type="ORF">A2704_01055</name>
</gene>
<dbReference type="InterPro" id="IPR009014">
    <property type="entry name" value="Transketo_C/PFOR_II"/>
</dbReference>
<evidence type="ECO:0000256" key="1">
    <source>
        <dbReference type="ARBA" id="ARBA00023002"/>
    </source>
</evidence>
<dbReference type="Gene3D" id="3.40.920.10">
    <property type="entry name" value="Pyruvate-ferredoxin oxidoreductase, PFOR, domain III"/>
    <property type="match status" value="1"/>
</dbReference>
<dbReference type="FunFam" id="3.40.50.970:FF:000022">
    <property type="entry name" value="2-oxoglutarate ferredoxin oxidoreductase alpha subunit"/>
    <property type="match status" value="1"/>
</dbReference>
<dbReference type="CDD" id="cd07034">
    <property type="entry name" value="TPP_PYR_PFOR_IOR-alpha_like"/>
    <property type="match status" value="1"/>
</dbReference>
<feature type="domain" description="Pyruvate flavodoxin/ferredoxin oxidoreductase pyrimidine binding" evidence="3">
    <location>
        <begin position="204"/>
        <end position="437"/>
    </location>
</feature>
<feature type="domain" description="Pyruvate/ketoisovalerate oxidoreductase catalytic" evidence="2">
    <location>
        <begin position="12"/>
        <end position="166"/>
    </location>
</feature>
<accession>A0A1F6CL25</accession>
<evidence type="ECO:0000313" key="5">
    <source>
        <dbReference type="Proteomes" id="UP000176445"/>
    </source>
</evidence>
<dbReference type="Gene3D" id="3.40.50.970">
    <property type="match status" value="1"/>
</dbReference>
<dbReference type="Proteomes" id="UP000176445">
    <property type="component" value="Unassembled WGS sequence"/>
</dbReference>
<protein>
    <submittedName>
        <fullName evidence="4">2-oxoacid:ferredoxin oxidoreductase subunit alpha</fullName>
    </submittedName>
</protein>
<comment type="caution">
    <text evidence="4">The sequence shown here is derived from an EMBL/GenBank/DDBJ whole genome shotgun (WGS) entry which is preliminary data.</text>
</comment>
<dbReference type="InterPro" id="IPR029061">
    <property type="entry name" value="THDP-binding"/>
</dbReference>
<dbReference type="EMBL" id="MFKW01000069">
    <property type="protein sequence ID" value="OGG49737.1"/>
    <property type="molecule type" value="Genomic_DNA"/>
</dbReference>
<dbReference type="Pfam" id="PF01558">
    <property type="entry name" value="POR"/>
    <property type="match status" value="1"/>
</dbReference>
<evidence type="ECO:0000259" key="2">
    <source>
        <dbReference type="Pfam" id="PF01558"/>
    </source>
</evidence>
<dbReference type="InterPro" id="IPR002869">
    <property type="entry name" value="Pyrv_flavodox_OxRed_cen"/>
</dbReference>